<dbReference type="RefSeq" id="WP_104587516.1">
    <property type="nucleotide sequence ID" value="NZ_JAJGQH010000008.1"/>
</dbReference>
<dbReference type="AlphaFoldDB" id="A0A2S7DEL0"/>
<organism evidence="1 2">
    <name type="scientific">Xanthomonas melonis</name>
    <dbReference type="NCBI Taxonomy" id="56456"/>
    <lineage>
        <taxon>Bacteria</taxon>
        <taxon>Pseudomonadati</taxon>
        <taxon>Pseudomonadota</taxon>
        <taxon>Gammaproteobacteria</taxon>
        <taxon>Lysobacterales</taxon>
        <taxon>Lysobacteraceae</taxon>
        <taxon>Xanthomonas</taxon>
    </lineage>
</organism>
<gene>
    <name evidence="1" type="ORF">XmelCFBP4644_12310</name>
</gene>
<name>A0A2S7DEL0_9XANT</name>
<dbReference type="Proteomes" id="UP000239865">
    <property type="component" value="Unassembled WGS sequence"/>
</dbReference>
<reference evidence="1 2" key="1">
    <citation type="submission" date="2016-08" db="EMBL/GenBank/DDBJ databases">
        <authorList>
            <person name="Seilhamer J.J."/>
        </authorList>
    </citation>
    <scope>NUCLEOTIDE SEQUENCE [LARGE SCALE GENOMIC DNA]</scope>
    <source>
        <strain evidence="1 2">CFBP4644</strain>
    </source>
</reference>
<dbReference type="OrthoDB" id="8849052at2"/>
<protein>
    <submittedName>
        <fullName evidence="1">Structural protein P5</fullName>
    </submittedName>
</protein>
<dbReference type="EMBL" id="MDEH01000006">
    <property type="protein sequence ID" value="PPU72257.1"/>
    <property type="molecule type" value="Genomic_DNA"/>
</dbReference>
<evidence type="ECO:0000313" key="2">
    <source>
        <dbReference type="Proteomes" id="UP000239865"/>
    </source>
</evidence>
<comment type="caution">
    <text evidence="1">The sequence shown here is derived from an EMBL/GenBank/DDBJ whole genome shotgun (WGS) entry which is preliminary data.</text>
</comment>
<proteinExistence type="predicted"/>
<accession>A0A2S7DEL0</accession>
<evidence type="ECO:0000313" key="1">
    <source>
        <dbReference type="EMBL" id="PPU72257.1"/>
    </source>
</evidence>
<sequence length="142" mass="15649">MSRPRGVRNNNPGNIDRTSTVWQGEDRSASALARESRFAVFDTPEYGFRALVKTLLTYQRKHGLRTVRGIINRWAPPVENDTGAYARQVATALGVDVDQRINVEAPATAFQLAKAIAKHENGGNFWGDAVIWDGVELAGIAR</sequence>